<dbReference type="HOGENOM" id="CLU_1623332_0_0_1"/>
<dbReference type="AlphaFoldDB" id="A0A0D3IVI0"/>
<name>A0A0D3IVI0_EMIH1</name>
<proteinExistence type="predicted"/>
<feature type="region of interest" description="Disordered" evidence="1">
    <location>
        <begin position="1"/>
        <end position="39"/>
    </location>
</feature>
<protein>
    <submittedName>
        <fullName evidence="2">Uncharacterized protein</fullName>
    </submittedName>
</protein>
<feature type="compositionally biased region" description="Acidic residues" evidence="1">
    <location>
        <begin position="141"/>
        <end position="160"/>
    </location>
</feature>
<dbReference type="GeneID" id="17261414"/>
<dbReference type="Proteomes" id="UP000013827">
    <property type="component" value="Unassembled WGS sequence"/>
</dbReference>
<sequence>MWRRDAPSEADTSDDGSRGSSSCNSSAPSSPPLRRPGKERKGCVAVLLVLSSSSADAEAGLVRRLREATARVLAKKHGRDAAAKLLGRLVLRSRARLGLAELRAILSESLKHADRCMQTRLLQRRRGALLAELVLAEAQADEEADEADEAAEAAAEEEVGGEAAVEAAVEEGGEEGVEEMAARPAAPCSSSSLQRGGA</sequence>
<keyword evidence="3" id="KW-1185">Reference proteome</keyword>
<feature type="compositionally biased region" description="Acidic residues" evidence="1">
    <location>
        <begin position="168"/>
        <end position="178"/>
    </location>
</feature>
<evidence type="ECO:0000313" key="2">
    <source>
        <dbReference type="EnsemblProtists" id="EOD15265"/>
    </source>
</evidence>
<evidence type="ECO:0000256" key="1">
    <source>
        <dbReference type="SAM" id="MobiDB-lite"/>
    </source>
</evidence>
<feature type="compositionally biased region" description="Low complexity" evidence="1">
    <location>
        <begin position="18"/>
        <end position="28"/>
    </location>
</feature>
<organism evidence="2 3">
    <name type="scientific">Emiliania huxleyi (strain CCMP1516)</name>
    <dbReference type="NCBI Taxonomy" id="280463"/>
    <lineage>
        <taxon>Eukaryota</taxon>
        <taxon>Haptista</taxon>
        <taxon>Haptophyta</taxon>
        <taxon>Prymnesiophyceae</taxon>
        <taxon>Isochrysidales</taxon>
        <taxon>Noelaerhabdaceae</taxon>
        <taxon>Emiliania</taxon>
    </lineage>
</organism>
<reference evidence="2" key="2">
    <citation type="submission" date="2024-10" db="UniProtKB">
        <authorList>
            <consortium name="EnsemblProtists"/>
        </authorList>
    </citation>
    <scope>IDENTIFICATION</scope>
</reference>
<dbReference type="EnsemblProtists" id="EOD15265">
    <property type="protein sequence ID" value="EOD15265"/>
    <property type="gene ID" value="EMIHUDRAFT_119386"/>
</dbReference>
<feature type="region of interest" description="Disordered" evidence="1">
    <location>
        <begin position="141"/>
        <end position="198"/>
    </location>
</feature>
<reference evidence="3" key="1">
    <citation type="journal article" date="2013" name="Nature">
        <title>Pan genome of the phytoplankton Emiliania underpins its global distribution.</title>
        <authorList>
            <person name="Read B.A."/>
            <person name="Kegel J."/>
            <person name="Klute M.J."/>
            <person name="Kuo A."/>
            <person name="Lefebvre S.C."/>
            <person name="Maumus F."/>
            <person name="Mayer C."/>
            <person name="Miller J."/>
            <person name="Monier A."/>
            <person name="Salamov A."/>
            <person name="Young J."/>
            <person name="Aguilar M."/>
            <person name="Claverie J.M."/>
            <person name="Frickenhaus S."/>
            <person name="Gonzalez K."/>
            <person name="Herman E.K."/>
            <person name="Lin Y.C."/>
            <person name="Napier J."/>
            <person name="Ogata H."/>
            <person name="Sarno A.F."/>
            <person name="Shmutz J."/>
            <person name="Schroeder D."/>
            <person name="de Vargas C."/>
            <person name="Verret F."/>
            <person name="von Dassow P."/>
            <person name="Valentin K."/>
            <person name="Van de Peer Y."/>
            <person name="Wheeler G."/>
            <person name="Dacks J.B."/>
            <person name="Delwiche C.F."/>
            <person name="Dyhrman S.T."/>
            <person name="Glockner G."/>
            <person name="John U."/>
            <person name="Richards T."/>
            <person name="Worden A.Z."/>
            <person name="Zhang X."/>
            <person name="Grigoriev I.V."/>
            <person name="Allen A.E."/>
            <person name="Bidle K."/>
            <person name="Borodovsky M."/>
            <person name="Bowler C."/>
            <person name="Brownlee C."/>
            <person name="Cock J.M."/>
            <person name="Elias M."/>
            <person name="Gladyshev V.N."/>
            <person name="Groth M."/>
            <person name="Guda C."/>
            <person name="Hadaegh A."/>
            <person name="Iglesias-Rodriguez M.D."/>
            <person name="Jenkins J."/>
            <person name="Jones B.M."/>
            <person name="Lawson T."/>
            <person name="Leese F."/>
            <person name="Lindquist E."/>
            <person name="Lobanov A."/>
            <person name="Lomsadze A."/>
            <person name="Malik S.B."/>
            <person name="Marsh M.E."/>
            <person name="Mackinder L."/>
            <person name="Mock T."/>
            <person name="Mueller-Roeber B."/>
            <person name="Pagarete A."/>
            <person name="Parker M."/>
            <person name="Probert I."/>
            <person name="Quesneville H."/>
            <person name="Raines C."/>
            <person name="Rensing S.A."/>
            <person name="Riano-Pachon D.M."/>
            <person name="Richier S."/>
            <person name="Rokitta S."/>
            <person name="Shiraiwa Y."/>
            <person name="Soanes D.M."/>
            <person name="van der Giezen M."/>
            <person name="Wahlund T.M."/>
            <person name="Williams B."/>
            <person name="Wilson W."/>
            <person name="Wolfe G."/>
            <person name="Wurch L.L."/>
        </authorList>
    </citation>
    <scope>NUCLEOTIDE SEQUENCE</scope>
</reference>
<dbReference type="PaxDb" id="2903-EOD15265"/>
<accession>A0A0D3IVI0</accession>
<feature type="compositionally biased region" description="Low complexity" evidence="1">
    <location>
        <begin position="182"/>
        <end position="192"/>
    </location>
</feature>
<evidence type="ECO:0000313" key="3">
    <source>
        <dbReference type="Proteomes" id="UP000013827"/>
    </source>
</evidence>
<dbReference type="KEGG" id="ehx:EMIHUDRAFT_119386"/>
<dbReference type="RefSeq" id="XP_005767694.1">
    <property type="nucleotide sequence ID" value="XM_005767637.1"/>
</dbReference>